<organism evidence="3 4">
    <name type="scientific">Hydrogenoanaerobacterium saccharovorans</name>
    <dbReference type="NCBI Taxonomy" id="474960"/>
    <lineage>
        <taxon>Bacteria</taxon>
        <taxon>Bacillati</taxon>
        <taxon>Bacillota</taxon>
        <taxon>Clostridia</taxon>
        <taxon>Eubacteriales</taxon>
        <taxon>Oscillospiraceae</taxon>
        <taxon>Hydrogenoanaerobacterium</taxon>
    </lineage>
</organism>
<evidence type="ECO:0000256" key="2">
    <source>
        <dbReference type="SAM" id="SignalP"/>
    </source>
</evidence>
<reference evidence="3 4" key="1">
    <citation type="journal article" date="2021" name="Sci. Rep.">
        <title>The distribution of antibiotic resistance genes in chicken gut microbiota commensals.</title>
        <authorList>
            <person name="Juricova H."/>
            <person name="Matiasovicova J."/>
            <person name="Kubasova T."/>
            <person name="Cejkova D."/>
            <person name="Rychlik I."/>
        </authorList>
    </citation>
    <scope>NUCLEOTIDE SEQUENCE [LARGE SCALE GENOMIC DNA]</scope>
    <source>
        <strain evidence="3 4">An564</strain>
    </source>
</reference>
<evidence type="ECO:0008006" key="5">
    <source>
        <dbReference type="Google" id="ProtNLM"/>
    </source>
</evidence>
<comment type="caution">
    <text evidence="3">The sequence shown here is derived from an EMBL/GenBank/DDBJ whole genome shotgun (WGS) entry which is preliminary data.</text>
</comment>
<protein>
    <recommendedName>
        <fullName evidence="5">Major membrane immunogen, membrane-anchored lipoprotein</fullName>
    </recommendedName>
</protein>
<evidence type="ECO:0000313" key="4">
    <source>
        <dbReference type="Proteomes" id="UP000724149"/>
    </source>
</evidence>
<feature type="chain" id="PRO_5047407587" description="Major membrane immunogen, membrane-anchored lipoprotein" evidence="2">
    <location>
        <begin position="25"/>
        <end position="440"/>
    </location>
</feature>
<name>A0ABS2GL84_9FIRM</name>
<accession>A0ABS2GL84</accession>
<dbReference type="Gene3D" id="3.90.1010.20">
    <property type="match status" value="3"/>
</dbReference>
<sequence>MRNTSLLRRAAALGCAALLTFGLAACGEKEEPQTETRLYRDGTYTAQFDTAGADGYTTYAVVEIASDKVSVTEFDGKNASGALRSADTELADSMKAGASEYLTFEPTPANLSKKAMEGFAAAGGDPDSMALTAGGPEYGLGLAALVDAVLDGPAKADSESGSTQVEVPYYADGSYKVTVQDFDLSGYKEYIVLKISGGVPTVEEFDAVDEEGKLRSEDTEINPKVPYSESVPALMDSFNSARTVEGIETVTGATESSDCFRLLVERALENAHLRYSTDDTVDVLGDGSGLKDGVYKAEMSEFENGWKDYVIAQVWHGNVVIVELDSLNESGTKKSADSSFAQSLKDNDKAPGDSVAVYLGKIVSAFNRADGDLPAMENVAGATISANNFKIMLGELMGGNMVTGDTEVREIAPLTAEELSGEASSEAEDSSSSESSSSAA</sequence>
<proteinExistence type="predicted"/>
<dbReference type="PROSITE" id="PS51257">
    <property type="entry name" value="PROKAR_LIPOPROTEIN"/>
    <property type="match status" value="1"/>
</dbReference>
<keyword evidence="4" id="KW-1185">Reference proteome</keyword>
<dbReference type="Proteomes" id="UP000724149">
    <property type="component" value="Unassembled WGS sequence"/>
</dbReference>
<dbReference type="RefSeq" id="WP_204719584.1">
    <property type="nucleotide sequence ID" value="NZ_JACSNR010000002.1"/>
</dbReference>
<evidence type="ECO:0000256" key="1">
    <source>
        <dbReference type="SAM" id="MobiDB-lite"/>
    </source>
</evidence>
<evidence type="ECO:0000313" key="3">
    <source>
        <dbReference type="EMBL" id="MBM6922563.1"/>
    </source>
</evidence>
<gene>
    <name evidence="3" type="ORF">H9X81_02480</name>
</gene>
<feature type="region of interest" description="Disordered" evidence="1">
    <location>
        <begin position="415"/>
        <end position="440"/>
    </location>
</feature>
<dbReference type="EMBL" id="JACSNR010000002">
    <property type="protein sequence ID" value="MBM6922563.1"/>
    <property type="molecule type" value="Genomic_DNA"/>
</dbReference>
<keyword evidence="2" id="KW-0732">Signal</keyword>
<feature type="signal peptide" evidence="2">
    <location>
        <begin position="1"/>
        <end position="24"/>
    </location>
</feature>